<dbReference type="NCBIfam" id="NF006006">
    <property type="entry name" value="PRK08137.1"/>
    <property type="match status" value="1"/>
</dbReference>
<evidence type="ECO:0000256" key="2">
    <source>
        <dbReference type="SAM" id="SignalP"/>
    </source>
</evidence>
<dbReference type="SUPFAM" id="SSF75304">
    <property type="entry name" value="Amidase signature (AS) enzymes"/>
    <property type="match status" value="1"/>
</dbReference>
<keyword evidence="5" id="KW-1185">Reference proteome</keyword>
<evidence type="ECO:0000313" key="4">
    <source>
        <dbReference type="EMBL" id="GIJ49050.1"/>
    </source>
</evidence>
<feature type="region of interest" description="Disordered" evidence="1">
    <location>
        <begin position="175"/>
        <end position="200"/>
    </location>
</feature>
<evidence type="ECO:0000256" key="1">
    <source>
        <dbReference type="SAM" id="MobiDB-lite"/>
    </source>
</evidence>
<reference evidence="4" key="1">
    <citation type="submission" date="2021-01" db="EMBL/GenBank/DDBJ databases">
        <title>Whole genome shotgun sequence of Virgisporangium aliadipatigenens NBRC 105644.</title>
        <authorList>
            <person name="Komaki H."/>
            <person name="Tamura T."/>
        </authorList>
    </citation>
    <scope>NUCLEOTIDE SEQUENCE</scope>
    <source>
        <strain evidence="4">NBRC 105644</strain>
    </source>
</reference>
<dbReference type="Proteomes" id="UP000619260">
    <property type="component" value="Unassembled WGS sequence"/>
</dbReference>
<protein>
    <submittedName>
        <fullName evidence="4">Amidase</fullName>
    </submittedName>
</protein>
<feature type="signal peptide" evidence="2">
    <location>
        <begin position="1"/>
        <end position="25"/>
    </location>
</feature>
<evidence type="ECO:0000259" key="3">
    <source>
        <dbReference type="Pfam" id="PF01425"/>
    </source>
</evidence>
<organism evidence="4 5">
    <name type="scientific">Virgisporangium aliadipatigenens</name>
    <dbReference type="NCBI Taxonomy" id="741659"/>
    <lineage>
        <taxon>Bacteria</taxon>
        <taxon>Bacillati</taxon>
        <taxon>Actinomycetota</taxon>
        <taxon>Actinomycetes</taxon>
        <taxon>Micromonosporales</taxon>
        <taxon>Micromonosporaceae</taxon>
        <taxon>Virgisporangium</taxon>
    </lineage>
</organism>
<comment type="caution">
    <text evidence="4">The sequence shown here is derived from an EMBL/GenBank/DDBJ whole genome shotgun (WGS) entry which is preliminary data.</text>
</comment>
<dbReference type="PANTHER" id="PTHR42678:SF34">
    <property type="entry name" value="OS04G0183300 PROTEIN"/>
    <property type="match status" value="1"/>
</dbReference>
<name>A0A8J3YSB6_9ACTN</name>
<evidence type="ECO:0000313" key="5">
    <source>
        <dbReference type="Proteomes" id="UP000619260"/>
    </source>
</evidence>
<dbReference type="Gene3D" id="3.90.1300.10">
    <property type="entry name" value="Amidase signature (AS) domain"/>
    <property type="match status" value="1"/>
</dbReference>
<proteinExistence type="predicted"/>
<sequence length="543" mass="56643">MRALRRLLAVAVTGTMLLVGPPAVAAPQAPDRAGGTVLAGVDLDRATVLDLQKAMNGGRFTSAALTAFYLKRIERLNPVLHAVIETNPDAARLAADSDRHRRREGARSALEGVPVLLKDNVDTADRQHTTAGSYALVASTPARDAELARRLRAAGAILLGKANLSEWANFRSTNSSSGWSARGGQGNNPHVLDRNPCGSSSGSGQAAAASLAAVTIGTETDGSIVCPSGANGVVGIKPTLGLVSRSGVVPISAQQDTAGPITRSVTDAAAVLSVIQGVDARDPATLPAGPYAGRDYLKSLNRDSLRGKRIGVWRRTGGDPSDDAAVNAVVDAGIRALRARGATVVDDVTLPGLDVVDANEYPALLVEFKHDINAYLAARPGPHPADLAGLIEFNRRYAELEMRWFGQEIFEEAQATGGDLNDPAYRAQRAAATNGARAAIDGTLARHRLDAIVAPTNGPAWKTDLENGAEFSFIGSSGPAAVSGYPNVTVPAGFAYGALPLGLSFFGGRWSEPTLIGIAYSFEQATRARRAPRFLSTVDTPVG</sequence>
<feature type="chain" id="PRO_5035314794" evidence="2">
    <location>
        <begin position="26"/>
        <end position="543"/>
    </location>
</feature>
<gene>
    <name evidence="4" type="ORF">Val02_59360</name>
</gene>
<dbReference type="PANTHER" id="PTHR42678">
    <property type="entry name" value="AMIDASE"/>
    <property type="match status" value="1"/>
</dbReference>
<keyword evidence="2" id="KW-0732">Signal</keyword>
<dbReference type="RefSeq" id="WP_203902522.1">
    <property type="nucleotide sequence ID" value="NZ_BOPF01000024.1"/>
</dbReference>
<accession>A0A8J3YSB6</accession>
<dbReference type="EMBL" id="BOPF01000024">
    <property type="protein sequence ID" value="GIJ49050.1"/>
    <property type="molecule type" value="Genomic_DNA"/>
</dbReference>
<feature type="domain" description="Amidase" evidence="3">
    <location>
        <begin position="65"/>
        <end position="515"/>
    </location>
</feature>
<dbReference type="Pfam" id="PF01425">
    <property type="entry name" value="Amidase"/>
    <property type="match status" value="1"/>
</dbReference>
<dbReference type="InterPro" id="IPR036928">
    <property type="entry name" value="AS_sf"/>
</dbReference>
<dbReference type="AlphaFoldDB" id="A0A8J3YSB6"/>
<dbReference type="InterPro" id="IPR023631">
    <property type="entry name" value="Amidase_dom"/>
</dbReference>